<organism evidence="15 16">
    <name type="scientific">Acacia crassicarpa</name>
    <name type="common">northern wattle</name>
    <dbReference type="NCBI Taxonomy" id="499986"/>
    <lineage>
        <taxon>Eukaryota</taxon>
        <taxon>Viridiplantae</taxon>
        <taxon>Streptophyta</taxon>
        <taxon>Embryophyta</taxon>
        <taxon>Tracheophyta</taxon>
        <taxon>Spermatophyta</taxon>
        <taxon>Magnoliopsida</taxon>
        <taxon>eudicotyledons</taxon>
        <taxon>Gunneridae</taxon>
        <taxon>Pentapetalae</taxon>
        <taxon>rosids</taxon>
        <taxon>fabids</taxon>
        <taxon>Fabales</taxon>
        <taxon>Fabaceae</taxon>
        <taxon>Caesalpinioideae</taxon>
        <taxon>mimosoid clade</taxon>
        <taxon>Acacieae</taxon>
        <taxon>Acacia</taxon>
    </lineage>
</organism>
<keyword evidence="5" id="KW-0812">Transmembrane</keyword>
<keyword evidence="4" id="KW-0433">Leucine-rich repeat</keyword>
<keyword evidence="10" id="KW-0675">Receptor</keyword>
<feature type="chain" id="PRO_5041912538" description="Leucine-rich repeat-containing N-terminal plant-type domain-containing protein" evidence="12">
    <location>
        <begin position="22"/>
        <end position="266"/>
    </location>
</feature>
<dbReference type="InterPro" id="IPR055414">
    <property type="entry name" value="LRR_R13L4/SHOC2-like"/>
</dbReference>
<evidence type="ECO:0000313" key="16">
    <source>
        <dbReference type="Proteomes" id="UP001293593"/>
    </source>
</evidence>
<evidence type="ECO:0000256" key="2">
    <source>
        <dbReference type="ARBA" id="ARBA00009592"/>
    </source>
</evidence>
<dbReference type="GO" id="GO:0005886">
    <property type="term" value="C:plasma membrane"/>
    <property type="evidence" value="ECO:0007669"/>
    <property type="project" value="UniProtKB-SubCell"/>
</dbReference>
<keyword evidence="3" id="KW-1003">Cell membrane</keyword>
<evidence type="ECO:0000256" key="10">
    <source>
        <dbReference type="ARBA" id="ARBA00023170"/>
    </source>
</evidence>
<dbReference type="Gene3D" id="3.80.10.10">
    <property type="entry name" value="Ribonuclease Inhibitor"/>
    <property type="match status" value="2"/>
</dbReference>
<evidence type="ECO:0000256" key="11">
    <source>
        <dbReference type="ARBA" id="ARBA00023180"/>
    </source>
</evidence>
<evidence type="ECO:0000256" key="6">
    <source>
        <dbReference type="ARBA" id="ARBA00022729"/>
    </source>
</evidence>
<feature type="domain" description="Disease resistance R13L4/SHOC-2-like LRR" evidence="14">
    <location>
        <begin position="158"/>
        <end position="249"/>
    </location>
</feature>
<gene>
    <name evidence="15" type="ORF">QN277_006066</name>
</gene>
<accession>A0AAE1J0G1</accession>
<comment type="similarity">
    <text evidence="2">Belongs to the RLP family.</text>
</comment>
<protein>
    <recommendedName>
        <fullName evidence="17">Leucine-rich repeat-containing N-terminal plant-type domain-containing protein</fullName>
    </recommendedName>
</protein>
<evidence type="ECO:0000256" key="9">
    <source>
        <dbReference type="ARBA" id="ARBA00023136"/>
    </source>
</evidence>
<evidence type="ECO:0008006" key="17">
    <source>
        <dbReference type="Google" id="ProtNLM"/>
    </source>
</evidence>
<dbReference type="SMART" id="SM00369">
    <property type="entry name" value="LRR_TYP"/>
    <property type="match status" value="4"/>
</dbReference>
<comment type="caution">
    <text evidence="15">The sequence shown here is derived from an EMBL/GenBank/DDBJ whole genome shotgun (WGS) entry which is preliminary data.</text>
</comment>
<dbReference type="InterPro" id="IPR032675">
    <property type="entry name" value="LRR_dom_sf"/>
</dbReference>
<comment type="subcellular location">
    <subcellularLocation>
        <location evidence="1">Cell membrane</location>
        <topology evidence="1">Single-pass type I membrane protein</topology>
    </subcellularLocation>
</comment>
<evidence type="ECO:0000256" key="7">
    <source>
        <dbReference type="ARBA" id="ARBA00022737"/>
    </source>
</evidence>
<keyword evidence="8" id="KW-1133">Transmembrane helix</keyword>
<proteinExistence type="inferred from homology"/>
<keyword evidence="6 12" id="KW-0732">Signal</keyword>
<dbReference type="Pfam" id="PF08263">
    <property type="entry name" value="LRRNT_2"/>
    <property type="match status" value="1"/>
</dbReference>
<evidence type="ECO:0000256" key="3">
    <source>
        <dbReference type="ARBA" id="ARBA00022475"/>
    </source>
</evidence>
<dbReference type="AlphaFoldDB" id="A0AAE1J0G1"/>
<evidence type="ECO:0000259" key="14">
    <source>
        <dbReference type="Pfam" id="PF23598"/>
    </source>
</evidence>
<evidence type="ECO:0000259" key="13">
    <source>
        <dbReference type="Pfam" id="PF08263"/>
    </source>
</evidence>
<sequence length="266" mass="29700">MGKPSFLVFLLLLHCFMGSLAWTDTNISTDKYALLALKSYITSDPYDFLANWSVSSSPCNWIGIKCDTRHRRVHSLNLGGMELKGSISPQLRNLSILVELDLSDNNFYGQIPEDLVRLRNLKVFNLSYNDFHDEQVPTWIGNLSSLVQLNLRNNGLYGFIPLSLFNLLLLEILDCSHNFIEGTIPLQVGRLEQLMILRLAHNKLSGNIPQTISNLSSLELLSLSFNSLSGGIPNEIGHLSQLKTLYLGANQLAGSIPSSIFNNSMF</sequence>
<evidence type="ECO:0000256" key="12">
    <source>
        <dbReference type="SAM" id="SignalP"/>
    </source>
</evidence>
<dbReference type="InterPro" id="IPR001611">
    <property type="entry name" value="Leu-rich_rpt"/>
</dbReference>
<feature type="signal peptide" evidence="12">
    <location>
        <begin position="1"/>
        <end position="21"/>
    </location>
</feature>
<evidence type="ECO:0000256" key="1">
    <source>
        <dbReference type="ARBA" id="ARBA00004251"/>
    </source>
</evidence>
<evidence type="ECO:0000256" key="5">
    <source>
        <dbReference type="ARBA" id="ARBA00022692"/>
    </source>
</evidence>
<dbReference type="Pfam" id="PF23598">
    <property type="entry name" value="LRR_14"/>
    <property type="match status" value="1"/>
</dbReference>
<keyword evidence="11" id="KW-0325">Glycoprotein</keyword>
<dbReference type="FunFam" id="3.80.10.10:FF:000627">
    <property type="entry name" value="Probable leucine-rich repeat receptor-like protein kinase At2g33170"/>
    <property type="match status" value="1"/>
</dbReference>
<evidence type="ECO:0000256" key="4">
    <source>
        <dbReference type="ARBA" id="ARBA00022614"/>
    </source>
</evidence>
<dbReference type="Proteomes" id="UP001293593">
    <property type="component" value="Unassembled WGS sequence"/>
</dbReference>
<dbReference type="PANTHER" id="PTHR48063:SF112">
    <property type="entry name" value="RECEPTOR LIKE PROTEIN 30-LIKE"/>
    <property type="match status" value="1"/>
</dbReference>
<evidence type="ECO:0000256" key="8">
    <source>
        <dbReference type="ARBA" id="ARBA00022989"/>
    </source>
</evidence>
<feature type="domain" description="Leucine-rich repeat-containing N-terminal plant-type" evidence="13">
    <location>
        <begin position="28"/>
        <end position="67"/>
    </location>
</feature>
<dbReference type="InterPro" id="IPR003591">
    <property type="entry name" value="Leu-rich_rpt_typical-subtyp"/>
</dbReference>
<reference evidence="15" key="1">
    <citation type="submission" date="2023-10" db="EMBL/GenBank/DDBJ databases">
        <title>Chromosome-level genome of the transformable northern wattle, Acacia crassicarpa.</title>
        <authorList>
            <person name="Massaro I."/>
            <person name="Sinha N.R."/>
            <person name="Poethig S."/>
            <person name="Leichty A.R."/>
        </authorList>
    </citation>
    <scope>NUCLEOTIDE SEQUENCE</scope>
    <source>
        <strain evidence="15">Acra3RX</strain>
        <tissue evidence="15">Leaf</tissue>
    </source>
</reference>
<dbReference type="SUPFAM" id="SSF52058">
    <property type="entry name" value="L domain-like"/>
    <property type="match status" value="1"/>
</dbReference>
<dbReference type="InterPro" id="IPR013210">
    <property type="entry name" value="LRR_N_plant-typ"/>
</dbReference>
<dbReference type="FunFam" id="3.80.10.10:FF:000356">
    <property type="entry name" value="LRR receptor-like serine/threonine-protein kinase"/>
    <property type="match status" value="1"/>
</dbReference>
<keyword evidence="7" id="KW-0677">Repeat</keyword>
<keyword evidence="9" id="KW-0472">Membrane</keyword>
<dbReference type="PANTHER" id="PTHR48063">
    <property type="entry name" value="LRR RECEPTOR-LIKE KINASE"/>
    <property type="match status" value="1"/>
</dbReference>
<evidence type="ECO:0000313" key="15">
    <source>
        <dbReference type="EMBL" id="KAK4259768.1"/>
    </source>
</evidence>
<dbReference type="InterPro" id="IPR046956">
    <property type="entry name" value="RLP23-like"/>
</dbReference>
<name>A0AAE1J0G1_9FABA</name>
<keyword evidence="16" id="KW-1185">Reference proteome</keyword>
<dbReference type="EMBL" id="JAWXYG010000011">
    <property type="protein sequence ID" value="KAK4259768.1"/>
    <property type="molecule type" value="Genomic_DNA"/>
</dbReference>
<dbReference type="Pfam" id="PF00560">
    <property type="entry name" value="LRR_1"/>
    <property type="match status" value="2"/>
</dbReference>